<evidence type="ECO:0000313" key="2">
    <source>
        <dbReference type="EMBL" id="VDO06930.1"/>
    </source>
</evidence>
<accession>A0A0R3Q3D7</accession>
<feature type="compositionally biased region" description="Basic and acidic residues" evidence="1">
    <location>
        <begin position="25"/>
        <end position="39"/>
    </location>
</feature>
<evidence type="ECO:0000313" key="3">
    <source>
        <dbReference type="Proteomes" id="UP000280834"/>
    </source>
</evidence>
<name>A0A0R3Q3D7_9BILA</name>
<evidence type="ECO:0000256" key="1">
    <source>
        <dbReference type="SAM" id="MobiDB-lite"/>
    </source>
</evidence>
<dbReference type="Proteomes" id="UP000280834">
    <property type="component" value="Unassembled WGS sequence"/>
</dbReference>
<keyword evidence="3" id="KW-1185">Reference proteome</keyword>
<gene>
    <name evidence="2" type="ORF">BTMF_LOCUS169</name>
</gene>
<dbReference type="AlphaFoldDB" id="A0A0R3Q3D7"/>
<sequence length="85" mass="10072">MKTVNYSNGRSHLPRIKKGLFNEQSEERSREKSCGDDERNNFSFLSLFKITCHSEHIIHFFRACLSIEIFASRLSKYKHLPLSYF</sequence>
<proteinExistence type="predicted"/>
<evidence type="ECO:0000313" key="4">
    <source>
        <dbReference type="WBParaSite" id="BTMF_0000080501-mRNA-1"/>
    </source>
</evidence>
<reference evidence="2 3" key="2">
    <citation type="submission" date="2018-11" db="EMBL/GenBank/DDBJ databases">
        <authorList>
            <consortium name="Pathogen Informatics"/>
        </authorList>
    </citation>
    <scope>NUCLEOTIDE SEQUENCE [LARGE SCALE GENOMIC DNA]</scope>
</reference>
<organism evidence="4">
    <name type="scientific">Brugia timori</name>
    <dbReference type="NCBI Taxonomy" id="42155"/>
    <lineage>
        <taxon>Eukaryota</taxon>
        <taxon>Metazoa</taxon>
        <taxon>Ecdysozoa</taxon>
        <taxon>Nematoda</taxon>
        <taxon>Chromadorea</taxon>
        <taxon>Rhabditida</taxon>
        <taxon>Spirurina</taxon>
        <taxon>Spiruromorpha</taxon>
        <taxon>Filarioidea</taxon>
        <taxon>Onchocercidae</taxon>
        <taxon>Brugia</taxon>
    </lineage>
</organism>
<feature type="region of interest" description="Disordered" evidence="1">
    <location>
        <begin position="1"/>
        <end position="39"/>
    </location>
</feature>
<dbReference type="EMBL" id="UZAG01000065">
    <property type="protein sequence ID" value="VDO06930.1"/>
    <property type="molecule type" value="Genomic_DNA"/>
</dbReference>
<dbReference type="WBParaSite" id="BTMF_0000080501-mRNA-1">
    <property type="protein sequence ID" value="BTMF_0000080501-mRNA-1"/>
    <property type="gene ID" value="BTMF_0000080501"/>
</dbReference>
<protein>
    <submittedName>
        <fullName evidence="4">Ovule protein</fullName>
    </submittedName>
</protein>
<feature type="compositionally biased region" description="Polar residues" evidence="1">
    <location>
        <begin position="1"/>
        <end position="10"/>
    </location>
</feature>
<reference evidence="4" key="1">
    <citation type="submission" date="2017-02" db="UniProtKB">
        <authorList>
            <consortium name="WormBaseParasite"/>
        </authorList>
    </citation>
    <scope>IDENTIFICATION</scope>
</reference>